<dbReference type="EMBL" id="CALYLO010000004">
    <property type="protein sequence ID" value="CAH8245867.1"/>
    <property type="molecule type" value="Genomic_DNA"/>
</dbReference>
<comment type="caution">
    <text evidence="1">The sequence shown here is derived from an EMBL/GenBank/DDBJ whole genome shotgun (WGS) entry which is preliminary data.</text>
</comment>
<protein>
    <submittedName>
        <fullName evidence="1">Uncharacterized protein</fullName>
    </submittedName>
</protein>
<sequence>MKKNAGAGCASVILKFIDLLLPVIDAKILFPIPSIRYASLYLQFIVFSRISAASRLVWVKGKLKHSMEA</sequence>
<reference evidence="1" key="1">
    <citation type="submission" date="2022-06" db="EMBL/GenBank/DDBJ databases">
        <authorList>
            <person name="Dietemann V."/>
            <person name="Ory F."/>
            <person name="Dainat B."/>
            <person name="Oberhansli S."/>
        </authorList>
    </citation>
    <scope>NUCLEOTIDE SEQUENCE</scope>
    <source>
        <strain evidence="1">Ena-SAMPLE-TAB-26-04-2022-14:26:32:270-5432</strain>
    </source>
</reference>
<organism evidence="1 2">
    <name type="scientific">Paenibacillus melissococcoides</name>
    <dbReference type="NCBI Taxonomy" id="2912268"/>
    <lineage>
        <taxon>Bacteria</taxon>
        <taxon>Bacillati</taxon>
        <taxon>Bacillota</taxon>
        <taxon>Bacilli</taxon>
        <taxon>Bacillales</taxon>
        <taxon>Paenibacillaceae</taxon>
        <taxon>Paenibacillus</taxon>
    </lineage>
</organism>
<gene>
    <name evidence="1" type="ORF">WJ0W_003102</name>
</gene>
<name>A0ABN8U836_9BACL</name>
<proteinExistence type="predicted"/>
<accession>A0ABN8U836</accession>
<evidence type="ECO:0000313" key="2">
    <source>
        <dbReference type="Proteomes" id="UP001154322"/>
    </source>
</evidence>
<dbReference type="Proteomes" id="UP001154322">
    <property type="component" value="Unassembled WGS sequence"/>
</dbReference>
<keyword evidence="2" id="KW-1185">Reference proteome</keyword>
<evidence type="ECO:0000313" key="1">
    <source>
        <dbReference type="EMBL" id="CAH8245867.1"/>
    </source>
</evidence>